<keyword evidence="2" id="KW-1185">Reference proteome</keyword>
<protein>
    <submittedName>
        <fullName evidence="3">Epithelial-stromal interaction protein 1</fullName>
    </submittedName>
</protein>
<reference evidence="3" key="1">
    <citation type="submission" date="2025-08" db="UniProtKB">
        <authorList>
            <consortium name="RefSeq"/>
        </authorList>
    </citation>
    <scope>IDENTIFICATION</scope>
</reference>
<dbReference type="PANTHER" id="PTHR22529">
    <property type="entry name" value="EPITHELIAL-STROMAL INTERACTION PROTEIN 1"/>
    <property type="match status" value="1"/>
</dbReference>
<name>A0A9Y4TP40_9TELE</name>
<evidence type="ECO:0000313" key="3">
    <source>
        <dbReference type="RefSeq" id="XP_008297351.1"/>
    </source>
</evidence>
<dbReference type="CTD" id="94240"/>
<dbReference type="PANTHER" id="PTHR22529:SF1">
    <property type="entry name" value="EPITHELIAL-STROMAL INTERACTION PROTEIN 1"/>
    <property type="match status" value="1"/>
</dbReference>
<dbReference type="InterPro" id="IPR026185">
    <property type="entry name" value="EPSTI1"/>
</dbReference>
<feature type="compositionally biased region" description="Low complexity" evidence="1">
    <location>
        <begin position="190"/>
        <end position="201"/>
    </location>
</feature>
<feature type="compositionally biased region" description="Basic and acidic residues" evidence="1">
    <location>
        <begin position="63"/>
        <end position="87"/>
    </location>
</feature>
<gene>
    <name evidence="3" type="primary">epsti1</name>
</gene>
<evidence type="ECO:0000256" key="1">
    <source>
        <dbReference type="SAM" id="MobiDB-lite"/>
    </source>
</evidence>
<proteinExistence type="predicted"/>
<feature type="region of interest" description="Disordered" evidence="1">
    <location>
        <begin position="1"/>
        <end position="257"/>
    </location>
</feature>
<evidence type="ECO:0000313" key="2">
    <source>
        <dbReference type="Proteomes" id="UP000694891"/>
    </source>
</evidence>
<sequence length="334" mass="38386">MDPHSAKNQLNSSLDSDQKGADVSGNNQTPGNVDKTTTDSRNPQQANRQPQYLGGFTLIPPNEARRTELTTIAKKGEENLQRWKEANRPSAVHLNPERLGGHVTESEARVKQLTDHRNSKLQKKLKQMDLDKKKRQEEDEKLQKMKDQQREKAERQEQRRQQEEQQRSEQLRQDRLRSTEAFLQRFQRGAAAASSSATHTSSRGEDVESKQREKELKRSEREVQLEHQRVNSDFLDKLQGRGKGSETKKEAERPYVAEEDFKQETTTGHFSHLKVGQSCSAWTEEAALEPDYDWALMKLKNRFPQCSVGFLEDILHQCNGDYEEASTLLICSLS</sequence>
<feature type="compositionally biased region" description="Basic and acidic residues" evidence="1">
    <location>
        <begin position="202"/>
        <end position="257"/>
    </location>
</feature>
<dbReference type="CDD" id="cd14279">
    <property type="entry name" value="CUE"/>
    <property type="match status" value="1"/>
</dbReference>
<dbReference type="RefSeq" id="XP_008297351.1">
    <property type="nucleotide sequence ID" value="XM_008299129.1"/>
</dbReference>
<feature type="compositionally biased region" description="Polar residues" evidence="1">
    <location>
        <begin position="1"/>
        <end position="15"/>
    </location>
</feature>
<organism evidence="2 3">
    <name type="scientific">Stegastes partitus</name>
    <name type="common">bicolor damselfish</name>
    <dbReference type="NCBI Taxonomy" id="144197"/>
    <lineage>
        <taxon>Eukaryota</taxon>
        <taxon>Metazoa</taxon>
        <taxon>Chordata</taxon>
        <taxon>Craniata</taxon>
        <taxon>Vertebrata</taxon>
        <taxon>Euteleostomi</taxon>
        <taxon>Actinopterygii</taxon>
        <taxon>Neopterygii</taxon>
        <taxon>Teleostei</taxon>
        <taxon>Neoteleostei</taxon>
        <taxon>Acanthomorphata</taxon>
        <taxon>Ovalentaria</taxon>
        <taxon>Pomacentridae</taxon>
        <taxon>Stegastes</taxon>
    </lineage>
</organism>
<accession>A0A9Y4TP40</accession>
<dbReference type="AlphaFoldDB" id="A0A9Y4TP40"/>
<feature type="compositionally biased region" description="Basic and acidic residues" evidence="1">
    <location>
        <begin position="126"/>
        <end position="178"/>
    </location>
</feature>
<feature type="compositionally biased region" description="Polar residues" evidence="1">
    <location>
        <begin position="24"/>
        <end position="50"/>
    </location>
</feature>
<feature type="compositionally biased region" description="Basic and acidic residues" evidence="1">
    <location>
        <begin position="95"/>
        <end position="118"/>
    </location>
</feature>
<dbReference type="Proteomes" id="UP000694891">
    <property type="component" value="Unplaced"/>
</dbReference>